<keyword evidence="2" id="KW-0255">Endonuclease</keyword>
<dbReference type="PANTHER" id="PTHR34107:SF8">
    <property type="entry name" value="UNIDENTIFIED OPEN READING FRAME"/>
    <property type="match status" value="1"/>
</dbReference>
<gene>
    <name evidence="2" type="ORF">IQ266_12160</name>
</gene>
<proteinExistence type="predicted"/>
<dbReference type="EMBL" id="JADEXQ010000037">
    <property type="protein sequence ID" value="MBE9030485.1"/>
    <property type="molecule type" value="Genomic_DNA"/>
</dbReference>
<name>A0A928Z4R6_9CYAN</name>
<keyword evidence="3" id="KW-1185">Reference proteome</keyword>
<evidence type="ECO:0000313" key="3">
    <source>
        <dbReference type="Proteomes" id="UP000625316"/>
    </source>
</evidence>
<dbReference type="AlphaFoldDB" id="A0A928Z4R6"/>
<evidence type="ECO:0000259" key="1">
    <source>
        <dbReference type="Pfam" id="PF05685"/>
    </source>
</evidence>
<dbReference type="PANTHER" id="PTHR34107">
    <property type="entry name" value="SLL0198 PROTEIN-RELATED"/>
    <property type="match status" value="1"/>
</dbReference>
<dbReference type="SUPFAM" id="SSF52980">
    <property type="entry name" value="Restriction endonuclease-like"/>
    <property type="match status" value="1"/>
</dbReference>
<keyword evidence="2" id="KW-0378">Hydrolase</keyword>
<dbReference type="InterPro" id="IPR011335">
    <property type="entry name" value="Restrct_endonuc-II-like"/>
</dbReference>
<dbReference type="InterPro" id="IPR012296">
    <property type="entry name" value="Nuclease_put_TT1808"/>
</dbReference>
<dbReference type="Pfam" id="PF05685">
    <property type="entry name" value="Uma2"/>
    <property type="match status" value="1"/>
</dbReference>
<dbReference type="GO" id="GO:0004519">
    <property type="term" value="F:endonuclease activity"/>
    <property type="evidence" value="ECO:0007669"/>
    <property type="project" value="UniProtKB-KW"/>
</dbReference>
<dbReference type="Proteomes" id="UP000625316">
    <property type="component" value="Unassembled WGS sequence"/>
</dbReference>
<keyword evidence="2" id="KW-0540">Nuclease</keyword>
<organism evidence="2 3">
    <name type="scientific">Romeriopsis navalis LEGE 11480</name>
    <dbReference type="NCBI Taxonomy" id="2777977"/>
    <lineage>
        <taxon>Bacteria</taxon>
        <taxon>Bacillati</taxon>
        <taxon>Cyanobacteriota</taxon>
        <taxon>Cyanophyceae</taxon>
        <taxon>Leptolyngbyales</taxon>
        <taxon>Leptolyngbyaceae</taxon>
        <taxon>Romeriopsis</taxon>
        <taxon>Romeriopsis navalis</taxon>
    </lineage>
</organism>
<feature type="domain" description="Putative restriction endonuclease" evidence="1">
    <location>
        <begin position="12"/>
        <end position="186"/>
    </location>
</feature>
<dbReference type="Gene3D" id="3.90.1570.10">
    <property type="entry name" value="tt1808, chain A"/>
    <property type="match status" value="1"/>
</dbReference>
<accession>A0A928Z4R6</accession>
<sequence>MVQTPTKPVTLAEFLELPETKPASEYVDGAVIQKPMPQGKHSILQRDLCFALTVAFKPTRLAQAIPELRCTFGDRSIVPDIVVFQESKIPRDANGEVSNTFDLAPDWTIFFQKRYANEILSPGQSSTKVTQNILHCLAHGTVMGWLIDPEEQLILVYDEQRSVQVFEASETVLPVPEFAAGLALTLGEVFGWLTA</sequence>
<protein>
    <submittedName>
        <fullName evidence="2">Uma2 family endonuclease</fullName>
    </submittedName>
</protein>
<comment type="caution">
    <text evidence="2">The sequence shown here is derived from an EMBL/GenBank/DDBJ whole genome shotgun (WGS) entry which is preliminary data.</text>
</comment>
<dbReference type="CDD" id="cd06260">
    <property type="entry name" value="DUF820-like"/>
    <property type="match status" value="1"/>
</dbReference>
<evidence type="ECO:0000313" key="2">
    <source>
        <dbReference type="EMBL" id="MBE9030485.1"/>
    </source>
</evidence>
<reference evidence="2" key="1">
    <citation type="submission" date="2020-10" db="EMBL/GenBank/DDBJ databases">
        <authorList>
            <person name="Castelo-Branco R."/>
            <person name="Eusebio N."/>
            <person name="Adriana R."/>
            <person name="Vieira A."/>
            <person name="Brugerolle De Fraissinette N."/>
            <person name="Rezende De Castro R."/>
            <person name="Schneider M.P."/>
            <person name="Vasconcelos V."/>
            <person name="Leao P.N."/>
        </authorList>
    </citation>
    <scope>NUCLEOTIDE SEQUENCE</scope>
    <source>
        <strain evidence="2">LEGE 11480</strain>
    </source>
</reference>
<dbReference type="RefSeq" id="WP_264325313.1">
    <property type="nucleotide sequence ID" value="NZ_JADEXQ010000037.1"/>
</dbReference>
<dbReference type="InterPro" id="IPR008538">
    <property type="entry name" value="Uma2"/>
</dbReference>